<evidence type="ECO:0000313" key="1">
    <source>
        <dbReference type="Ensembl" id="ENSCCEP00000001332.1"/>
    </source>
</evidence>
<reference evidence="1" key="2">
    <citation type="submission" date="2025-09" db="UniProtKB">
        <authorList>
            <consortium name="Ensembl"/>
        </authorList>
    </citation>
    <scope>IDENTIFICATION</scope>
</reference>
<dbReference type="Ensembl" id="ENSCCET00000002318.1">
    <property type="protein sequence ID" value="ENSCCEP00000001332.1"/>
    <property type="gene ID" value="ENSCCEG00000001587.1"/>
</dbReference>
<evidence type="ECO:0000313" key="2">
    <source>
        <dbReference type="Proteomes" id="UP000694410"/>
    </source>
</evidence>
<reference evidence="1" key="1">
    <citation type="submission" date="2025-08" db="UniProtKB">
        <authorList>
            <consortium name="Ensembl"/>
        </authorList>
    </citation>
    <scope>IDENTIFICATION</scope>
</reference>
<organism evidence="1 2">
    <name type="scientific">Cyanistes caeruleus</name>
    <name type="common">Eurasian blue tit</name>
    <name type="synonym">Parus caeruleus</name>
    <dbReference type="NCBI Taxonomy" id="156563"/>
    <lineage>
        <taxon>Eukaryota</taxon>
        <taxon>Metazoa</taxon>
        <taxon>Chordata</taxon>
        <taxon>Craniata</taxon>
        <taxon>Vertebrata</taxon>
        <taxon>Euteleostomi</taxon>
        <taxon>Archelosauria</taxon>
        <taxon>Archosauria</taxon>
        <taxon>Dinosauria</taxon>
        <taxon>Saurischia</taxon>
        <taxon>Theropoda</taxon>
        <taxon>Coelurosauria</taxon>
        <taxon>Aves</taxon>
        <taxon>Neognathae</taxon>
        <taxon>Neoaves</taxon>
        <taxon>Telluraves</taxon>
        <taxon>Australaves</taxon>
        <taxon>Passeriformes</taxon>
        <taxon>Paridae</taxon>
        <taxon>Cyanistes</taxon>
    </lineage>
</organism>
<name>A0A8C0U3R1_CYACU</name>
<dbReference type="Proteomes" id="UP000694410">
    <property type="component" value="Unplaced"/>
</dbReference>
<protein>
    <submittedName>
        <fullName evidence="1">Uncharacterized protein</fullName>
    </submittedName>
</protein>
<accession>A0A8C0U3R1</accession>
<dbReference type="AlphaFoldDB" id="A0A8C0U3R1"/>
<sequence>DGSFSSLDPAAPNSAHELTALASGRRNSQCINMQKRCINCFISFRKLQYLNNVISLLTSQYCAARTYFALRQLRSNKKNKVYRFLRKGRIEVPTY</sequence>
<keyword evidence="2" id="KW-1185">Reference proteome</keyword>
<proteinExistence type="predicted"/>